<feature type="region of interest" description="Disordered" evidence="1">
    <location>
        <begin position="134"/>
        <end position="158"/>
    </location>
</feature>
<dbReference type="AlphaFoldDB" id="A0A4Z0YES9"/>
<dbReference type="OrthoDB" id="4769842at2759"/>
<gene>
    <name evidence="2" type="ORF">E0Z10_g7040</name>
</gene>
<accession>A0A4Z0YES9</accession>
<name>A0A4Z0YES9_9PEZI</name>
<feature type="compositionally biased region" description="Basic residues" evidence="1">
    <location>
        <begin position="383"/>
        <end position="392"/>
    </location>
</feature>
<evidence type="ECO:0000313" key="3">
    <source>
        <dbReference type="Proteomes" id="UP000297716"/>
    </source>
</evidence>
<protein>
    <submittedName>
        <fullName evidence="2">Uncharacterized protein</fullName>
    </submittedName>
</protein>
<feature type="compositionally biased region" description="Basic and acidic residues" evidence="1">
    <location>
        <begin position="218"/>
        <end position="232"/>
    </location>
</feature>
<organism evidence="2 3">
    <name type="scientific">Xylaria hypoxylon</name>
    <dbReference type="NCBI Taxonomy" id="37992"/>
    <lineage>
        <taxon>Eukaryota</taxon>
        <taxon>Fungi</taxon>
        <taxon>Dikarya</taxon>
        <taxon>Ascomycota</taxon>
        <taxon>Pezizomycotina</taxon>
        <taxon>Sordariomycetes</taxon>
        <taxon>Xylariomycetidae</taxon>
        <taxon>Xylariales</taxon>
        <taxon>Xylariaceae</taxon>
        <taxon>Xylaria</taxon>
    </lineage>
</organism>
<feature type="region of interest" description="Disordered" evidence="1">
    <location>
        <begin position="56"/>
        <end position="92"/>
    </location>
</feature>
<feature type="region of interest" description="Disordered" evidence="1">
    <location>
        <begin position="379"/>
        <end position="401"/>
    </location>
</feature>
<feature type="region of interest" description="Disordered" evidence="1">
    <location>
        <begin position="1"/>
        <end position="34"/>
    </location>
</feature>
<sequence>MHLFRRRIGARNETPVDDTKNIDSSLPPSYEDSQDASLREVLQGARAVLPLLWPSSSSTMASSSKPEKNITLGTDPATGKSGRHGETINPSPSAQEDAIMEVLSNLAMAPCGGYPFLDRIRQFSDFYFTPYMASEGSGSSHEHNSSSPTGQETQVGIPRQEQQRIALQKINAPRESAALLLCARVLEVYYAGLGHVDSAADADIAQNPSTLYPKRPKEKNTSDWDAEKKRGGGEIPTSTSEIAMKTKLTQIAACGEEGCVCCDFDDAISNSSPGTQPKDLGLPARCSCGHPRTSHSSPPGGISRLLRRYTNWNSASYIALGHRTPTGLEKRGFAEIRVCGAPGTNCPCRDYDKGRHTARCGRCGHYDSVHFPINVAREVQKSEKRHKGKGKRGGLNTTGTDPARKKAEWELSWILVENAYRLLNQMA</sequence>
<comment type="caution">
    <text evidence="2">The sequence shown here is derived from an EMBL/GenBank/DDBJ whole genome shotgun (WGS) entry which is preliminary data.</text>
</comment>
<evidence type="ECO:0000256" key="1">
    <source>
        <dbReference type="SAM" id="MobiDB-lite"/>
    </source>
</evidence>
<dbReference type="EMBL" id="SKBN01000156">
    <property type="protein sequence ID" value="TGJ81727.1"/>
    <property type="molecule type" value="Genomic_DNA"/>
</dbReference>
<dbReference type="Proteomes" id="UP000297716">
    <property type="component" value="Unassembled WGS sequence"/>
</dbReference>
<evidence type="ECO:0000313" key="2">
    <source>
        <dbReference type="EMBL" id="TGJ81727.1"/>
    </source>
</evidence>
<reference evidence="2 3" key="1">
    <citation type="submission" date="2019-03" db="EMBL/GenBank/DDBJ databases">
        <title>Draft genome sequence of Xylaria hypoxylon DSM 108379, a ubiquitous saprotrophic-parasitic fungi on hardwood.</title>
        <authorList>
            <person name="Buettner E."/>
            <person name="Leonhardt S."/>
            <person name="Gebauer A.M."/>
            <person name="Liers C."/>
            <person name="Hofrichter M."/>
            <person name="Kellner H."/>
        </authorList>
    </citation>
    <scope>NUCLEOTIDE SEQUENCE [LARGE SCALE GENOMIC DNA]</scope>
    <source>
        <strain evidence="2 3">DSM 108379</strain>
    </source>
</reference>
<proteinExistence type="predicted"/>
<feature type="region of interest" description="Disordered" evidence="1">
    <location>
        <begin position="207"/>
        <end position="237"/>
    </location>
</feature>
<keyword evidence="3" id="KW-1185">Reference proteome</keyword>